<comment type="caution">
    <text evidence="1">The sequence shown here is derived from an EMBL/GenBank/DDBJ whole genome shotgun (WGS) entry which is preliminary data.</text>
</comment>
<organism evidence="1 3">
    <name type="scientific">Trichinella pseudospiralis</name>
    <name type="common">Parasitic roundworm</name>
    <dbReference type="NCBI Taxonomy" id="6337"/>
    <lineage>
        <taxon>Eukaryota</taxon>
        <taxon>Metazoa</taxon>
        <taxon>Ecdysozoa</taxon>
        <taxon>Nematoda</taxon>
        <taxon>Enoplea</taxon>
        <taxon>Dorylaimia</taxon>
        <taxon>Trichinellida</taxon>
        <taxon>Trichinellidae</taxon>
        <taxon>Trichinella</taxon>
    </lineage>
</organism>
<dbReference type="Proteomes" id="UP000054826">
    <property type="component" value="Unassembled WGS sequence"/>
</dbReference>
<dbReference type="AlphaFoldDB" id="A0A0V1IU10"/>
<evidence type="ECO:0000313" key="3">
    <source>
        <dbReference type="Proteomes" id="UP000054805"/>
    </source>
</evidence>
<protein>
    <submittedName>
        <fullName evidence="1">Uncharacterized protein</fullName>
    </submittedName>
</protein>
<evidence type="ECO:0000313" key="4">
    <source>
        <dbReference type="Proteomes" id="UP000054826"/>
    </source>
</evidence>
<name>A0A0V1IU10_TRIPS</name>
<dbReference type="EMBL" id="JYDV01000043">
    <property type="protein sequence ID" value="KRZ38721.1"/>
    <property type="molecule type" value="Genomic_DNA"/>
</dbReference>
<sequence length="224" mass="25751">MSCDQYVKSQTFGKLYRHMPASCQRACCEANTQLSPFSSVHQHSLSLLRLFNETIKIPIPSVNGLNSVSPSLFSRIQQPLYGKCMRASQYTTTATRKVCNIVGSERQSNKKMREQRFTWLFWEKWLKPCVGNYSARSRIPEHQYLHCVCVCVCIYLWLCADSVNFGRGCWSNLTLVECACVVGPGFIKTVQQLWNKWPPKFALPLLIHSEVVSYLRISRERGKN</sequence>
<evidence type="ECO:0000313" key="2">
    <source>
        <dbReference type="EMBL" id="KRZ38721.1"/>
    </source>
</evidence>
<dbReference type="Proteomes" id="UP000054805">
    <property type="component" value="Unassembled WGS sequence"/>
</dbReference>
<dbReference type="EMBL" id="JYDS01000087">
    <property type="protein sequence ID" value="KRZ26322.1"/>
    <property type="molecule type" value="Genomic_DNA"/>
</dbReference>
<reference evidence="3 4" key="1">
    <citation type="submission" date="2015-01" db="EMBL/GenBank/DDBJ databases">
        <title>Evolution of Trichinella species and genotypes.</title>
        <authorList>
            <person name="Korhonen P.K."/>
            <person name="Edoardo P."/>
            <person name="Giuseppe L.R."/>
            <person name="Gasser R.B."/>
        </authorList>
    </citation>
    <scope>NUCLEOTIDE SEQUENCE [LARGE SCALE GENOMIC DNA]</scope>
    <source>
        <strain evidence="2">ISS176</strain>
        <strain evidence="1">ISS588</strain>
    </source>
</reference>
<gene>
    <name evidence="1" type="ORF">T4B_11750</name>
    <name evidence="2" type="ORF">T4C_3627</name>
</gene>
<accession>A0A0V1IU10</accession>
<proteinExistence type="predicted"/>
<keyword evidence="3" id="KW-1185">Reference proteome</keyword>
<evidence type="ECO:0000313" key="1">
    <source>
        <dbReference type="EMBL" id="KRZ26322.1"/>
    </source>
</evidence>